<proteinExistence type="predicted"/>
<dbReference type="STRING" id="1016849.A0A0D1XE47"/>
<feature type="region of interest" description="Disordered" evidence="1">
    <location>
        <begin position="20"/>
        <end position="186"/>
    </location>
</feature>
<evidence type="ECO:0000313" key="2">
    <source>
        <dbReference type="EMBL" id="KIV86311.1"/>
    </source>
</evidence>
<dbReference type="Proteomes" id="UP000053599">
    <property type="component" value="Unassembled WGS sequence"/>
</dbReference>
<evidence type="ECO:0000256" key="1">
    <source>
        <dbReference type="SAM" id="MobiDB-lite"/>
    </source>
</evidence>
<feature type="compositionally biased region" description="Polar residues" evidence="1">
    <location>
        <begin position="72"/>
        <end position="92"/>
    </location>
</feature>
<feature type="compositionally biased region" description="Basic and acidic residues" evidence="1">
    <location>
        <begin position="42"/>
        <end position="58"/>
    </location>
</feature>
<feature type="compositionally biased region" description="Basic and acidic residues" evidence="1">
    <location>
        <begin position="130"/>
        <end position="148"/>
    </location>
</feature>
<protein>
    <submittedName>
        <fullName evidence="2">Uncharacterized protein</fullName>
    </submittedName>
</protein>
<dbReference type="PANTHER" id="PTHR42090">
    <property type="match status" value="1"/>
</dbReference>
<dbReference type="EMBL" id="KN846951">
    <property type="protein sequence ID" value="KIV86311.1"/>
    <property type="molecule type" value="Genomic_DNA"/>
</dbReference>
<organism evidence="2 3">
    <name type="scientific">Exophiala sideris</name>
    <dbReference type="NCBI Taxonomy" id="1016849"/>
    <lineage>
        <taxon>Eukaryota</taxon>
        <taxon>Fungi</taxon>
        <taxon>Dikarya</taxon>
        <taxon>Ascomycota</taxon>
        <taxon>Pezizomycotina</taxon>
        <taxon>Eurotiomycetes</taxon>
        <taxon>Chaetothyriomycetidae</taxon>
        <taxon>Chaetothyriales</taxon>
        <taxon>Herpotrichiellaceae</taxon>
        <taxon>Exophiala</taxon>
    </lineage>
</organism>
<dbReference type="AlphaFoldDB" id="A0A0D1XE47"/>
<feature type="compositionally biased region" description="Basic and acidic residues" evidence="1">
    <location>
        <begin position="172"/>
        <end position="186"/>
    </location>
</feature>
<evidence type="ECO:0000313" key="3">
    <source>
        <dbReference type="Proteomes" id="UP000053599"/>
    </source>
</evidence>
<feature type="compositionally biased region" description="Polar residues" evidence="1">
    <location>
        <begin position="31"/>
        <end position="41"/>
    </location>
</feature>
<feature type="compositionally biased region" description="Basic and acidic residues" evidence="1">
    <location>
        <begin position="93"/>
        <end position="105"/>
    </location>
</feature>
<name>A0A0D1XE47_9EURO</name>
<feature type="compositionally biased region" description="Polar residues" evidence="1">
    <location>
        <begin position="106"/>
        <end position="127"/>
    </location>
</feature>
<dbReference type="PANTHER" id="PTHR42090:SF1">
    <property type="match status" value="1"/>
</dbReference>
<accession>A0A0D1XE47</accession>
<gene>
    <name evidence="2" type="ORF">PV11_01929</name>
</gene>
<dbReference type="OrthoDB" id="4116391at2759"/>
<dbReference type="HOGENOM" id="CLU_123436_0_0_1"/>
<sequence length="186" mass="20586">MPPMTSTQWIRCVTSRRMLTQPSTKVHPRTFQLSRSYASETTKAERTVESTESSEQKKQAQQNRHKIDRQSYEYSQSGTDDAVASQSVSFENKSTDPEALREASGKENNWSNPLHASPANQSMSAQTVEVRGDETTPTKSVSKEKGMSRSEPTTKSGKPGAEKQAFAGSTKAAKEKRVPMVEQGVR</sequence>
<reference evidence="2 3" key="1">
    <citation type="submission" date="2015-01" db="EMBL/GenBank/DDBJ databases">
        <title>The Genome Sequence of Exophiala sideris CBS121828.</title>
        <authorList>
            <consortium name="The Broad Institute Genomics Platform"/>
            <person name="Cuomo C."/>
            <person name="de Hoog S."/>
            <person name="Gorbushina A."/>
            <person name="Stielow B."/>
            <person name="Teixiera M."/>
            <person name="Abouelleil A."/>
            <person name="Chapman S.B."/>
            <person name="Priest M."/>
            <person name="Young S.K."/>
            <person name="Wortman J."/>
            <person name="Nusbaum C."/>
            <person name="Birren B."/>
        </authorList>
    </citation>
    <scope>NUCLEOTIDE SEQUENCE [LARGE SCALE GENOMIC DNA]</scope>
    <source>
        <strain evidence="2 3">CBS 121828</strain>
    </source>
</reference>